<feature type="region of interest" description="Disordered" evidence="15">
    <location>
        <begin position="935"/>
        <end position="981"/>
    </location>
</feature>
<feature type="compositionally biased region" description="Polar residues" evidence="15">
    <location>
        <begin position="479"/>
        <end position="489"/>
    </location>
</feature>
<dbReference type="CDD" id="cd14081">
    <property type="entry name" value="STKc_BRSK1_2"/>
    <property type="match status" value="1"/>
</dbReference>
<dbReference type="FunFam" id="1.10.510.10:FF:000394">
    <property type="entry name" value="Serine/threonine-protein kinase HSL1"/>
    <property type="match status" value="1"/>
</dbReference>
<dbReference type="PROSITE" id="PS50011">
    <property type="entry name" value="PROTEIN_KINASE_DOM"/>
    <property type="match status" value="1"/>
</dbReference>
<dbReference type="EMBL" id="KV454427">
    <property type="protein sequence ID" value="ODQ81814.1"/>
    <property type="molecule type" value="Genomic_DNA"/>
</dbReference>
<dbReference type="GeneID" id="30145879"/>
<feature type="compositionally biased region" description="Basic and acidic residues" evidence="15">
    <location>
        <begin position="1189"/>
        <end position="1213"/>
    </location>
</feature>
<evidence type="ECO:0000256" key="10">
    <source>
        <dbReference type="ARBA" id="ARBA00023054"/>
    </source>
</evidence>
<evidence type="ECO:0000256" key="7">
    <source>
        <dbReference type="ARBA" id="ARBA00022741"/>
    </source>
</evidence>
<evidence type="ECO:0000256" key="1">
    <source>
        <dbReference type="ARBA" id="ARBA00004266"/>
    </source>
</evidence>
<name>A0A1E3QW80_9ASCO</name>
<feature type="region of interest" description="Disordered" evidence="15">
    <location>
        <begin position="1168"/>
        <end position="1223"/>
    </location>
</feature>
<dbReference type="GO" id="GO:0005935">
    <property type="term" value="C:cellular bud neck"/>
    <property type="evidence" value="ECO:0007669"/>
    <property type="project" value="UniProtKB-SubCell"/>
</dbReference>
<keyword evidence="9 13" id="KW-0067">ATP-binding</keyword>
<dbReference type="Pfam" id="PF16797">
    <property type="entry name" value="Fungal_KA1"/>
    <property type="match status" value="1"/>
</dbReference>
<keyword evidence="8" id="KW-0418">Kinase</keyword>
<keyword evidence="10 14" id="KW-0175">Coiled coil</keyword>
<evidence type="ECO:0000256" key="3">
    <source>
        <dbReference type="ARBA" id="ARBA00012513"/>
    </source>
</evidence>
<dbReference type="Proteomes" id="UP000094336">
    <property type="component" value="Unassembled WGS sequence"/>
</dbReference>
<feature type="domain" description="Protein kinase" evidence="16">
    <location>
        <begin position="44"/>
        <end position="299"/>
    </location>
</feature>
<comment type="catalytic activity">
    <reaction evidence="11">
        <text>L-threonyl-[protein] + ATP = O-phospho-L-threonyl-[protein] + ADP + H(+)</text>
        <dbReference type="Rhea" id="RHEA:46608"/>
        <dbReference type="Rhea" id="RHEA-COMP:11060"/>
        <dbReference type="Rhea" id="RHEA-COMP:11605"/>
        <dbReference type="ChEBI" id="CHEBI:15378"/>
        <dbReference type="ChEBI" id="CHEBI:30013"/>
        <dbReference type="ChEBI" id="CHEBI:30616"/>
        <dbReference type="ChEBI" id="CHEBI:61977"/>
        <dbReference type="ChEBI" id="CHEBI:456216"/>
        <dbReference type="EC" id="2.7.11.1"/>
    </reaction>
</comment>
<dbReference type="EC" id="2.7.11.1" evidence="3"/>
<dbReference type="Gene3D" id="1.10.510.10">
    <property type="entry name" value="Transferase(Phosphotransferase) domain 1"/>
    <property type="match status" value="1"/>
</dbReference>
<keyword evidence="4" id="KW-0723">Serine/threonine-protein kinase</keyword>
<evidence type="ECO:0000256" key="14">
    <source>
        <dbReference type="SAM" id="Coils"/>
    </source>
</evidence>
<evidence type="ECO:0000256" key="13">
    <source>
        <dbReference type="PROSITE-ProRule" id="PRU10141"/>
    </source>
</evidence>
<dbReference type="SUPFAM" id="SSF56112">
    <property type="entry name" value="Protein kinase-like (PK-like)"/>
    <property type="match status" value="1"/>
</dbReference>
<dbReference type="PROSITE" id="PS00108">
    <property type="entry name" value="PROTEIN_KINASE_ST"/>
    <property type="match status" value="1"/>
</dbReference>
<evidence type="ECO:0000256" key="9">
    <source>
        <dbReference type="ARBA" id="ARBA00022840"/>
    </source>
</evidence>
<proteinExistence type="inferred from homology"/>
<evidence type="ECO:0000256" key="2">
    <source>
        <dbReference type="ARBA" id="ARBA00010791"/>
    </source>
</evidence>
<dbReference type="PANTHER" id="PTHR24346">
    <property type="entry name" value="MAP/MICROTUBULE AFFINITY-REGULATING KINASE"/>
    <property type="match status" value="1"/>
</dbReference>
<evidence type="ECO:0000256" key="15">
    <source>
        <dbReference type="SAM" id="MobiDB-lite"/>
    </source>
</evidence>
<evidence type="ECO:0000313" key="17">
    <source>
        <dbReference type="EMBL" id="ODQ81814.1"/>
    </source>
</evidence>
<accession>A0A1E3QW80</accession>
<evidence type="ECO:0000256" key="11">
    <source>
        <dbReference type="ARBA" id="ARBA00047899"/>
    </source>
</evidence>
<comment type="similarity">
    <text evidence="2">Belongs to the protein kinase superfamily. CAMK Ser/Thr protein kinase family. NIM1 subfamily.</text>
</comment>
<dbReference type="FunFam" id="3.30.200.20:FF:000003">
    <property type="entry name" value="Non-specific serine/threonine protein kinase"/>
    <property type="match status" value="1"/>
</dbReference>
<dbReference type="GO" id="GO:0030447">
    <property type="term" value="P:filamentous growth"/>
    <property type="evidence" value="ECO:0007669"/>
    <property type="project" value="UniProtKB-ARBA"/>
</dbReference>
<dbReference type="GO" id="GO:0004674">
    <property type="term" value="F:protein serine/threonine kinase activity"/>
    <property type="evidence" value="ECO:0007669"/>
    <property type="project" value="UniProtKB-KW"/>
</dbReference>
<evidence type="ECO:0000256" key="12">
    <source>
        <dbReference type="ARBA" id="ARBA00048679"/>
    </source>
</evidence>
<dbReference type="GO" id="GO:0005524">
    <property type="term" value="F:ATP binding"/>
    <property type="evidence" value="ECO:0007669"/>
    <property type="project" value="UniProtKB-UniRule"/>
</dbReference>
<dbReference type="Gene3D" id="3.30.310.220">
    <property type="entry name" value="Fungal kinase associated-1 domain"/>
    <property type="match status" value="1"/>
</dbReference>
<organism evidence="17 18">
    <name type="scientific">Babjeviella inositovora NRRL Y-12698</name>
    <dbReference type="NCBI Taxonomy" id="984486"/>
    <lineage>
        <taxon>Eukaryota</taxon>
        <taxon>Fungi</taxon>
        <taxon>Dikarya</taxon>
        <taxon>Ascomycota</taxon>
        <taxon>Saccharomycotina</taxon>
        <taxon>Pichiomycetes</taxon>
        <taxon>Serinales incertae sedis</taxon>
        <taxon>Babjeviella</taxon>
    </lineage>
</organism>
<dbReference type="STRING" id="984486.A0A1E3QW80"/>
<feature type="region of interest" description="Disordered" evidence="15">
    <location>
        <begin position="411"/>
        <end position="435"/>
    </location>
</feature>
<dbReference type="InterPro" id="IPR031850">
    <property type="entry name" value="Fungal_KA1_dom"/>
</dbReference>
<evidence type="ECO:0000259" key="16">
    <source>
        <dbReference type="PROSITE" id="PS50011"/>
    </source>
</evidence>
<protein>
    <recommendedName>
        <fullName evidence="3">non-specific serine/threonine protein kinase</fullName>
        <ecNumber evidence="3">2.7.11.1</ecNumber>
    </recommendedName>
</protein>
<feature type="compositionally biased region" description="Polar residues" evidence="15">
    <location>
        <begin position="424"/>
        <end position="435"/>
    </location>
</feature>
<keyword evidence="6" id="KW-0808">Transferase</keyword>
<comment type="catalytic activity">
    <reaction evidence="12">
        <text>L-seryl-[protein] + ATP = O-phospho-L-seryl-[protein] + ADP + H(+)</text>
        <dbReference type="Rhea" id="RHEA:17989"/>
        <dbReference type="Rhea" id="RHEA-COMP:9863"/>
        <dbReference type="Rhea" id="RHEA-COMP:11604"/>
        <dbReference type="ChEBI" id="CHEBI:15378"/>
        <dbReference type="ChEBI" id="CHEBI:29999"/>
        <dbReference type="ChEBI" id="CHEBI:30616"/>
        <dbReference type="ChEBI" id="CHEBI:83421"/>
        <dbReference type="ChEBI" id="CHEBI:456216"/>
        <dbReference type="EC" id="2.7.11.1"/>
    </reaction>
</comment>
<dbReference type="SMART" id="SM00220">
    <property type="entry name" value="S_TKc"/>
    <property type="match status" value="1"/>
</dbReference>
<evidence type="ECO:0000256" key="5">
    <source>
        <dbReference type="ARBA" id="ARBA00022553"/>
    </source>
</evidence>
<dbReference type="GO" id="GO:0060258">
    <property type="term" value="P:negative regulation of filamentous growth"/>
    <property type="evidence" value="ECO:0007669"/>
    <property type="project" value="UniProtKB-ARBA"/>
</dbReference>
<dbReference type="Pfam" id="PF00069">
    <property type="entry name" value="Pkinase"/>
    <property type="match status" value="1"/>
</dbReference>
<evidence type="ECO:0000256" key="4">
    <source>
        <dbReference type="ARBA" id="ARBA00022527"/>
    </source>
</evidence>
<feature type="region of interest" description="Disordered" evidence="15">
    <location>
        <begin position="1045"/>
        <end position="1066"/>
    </location>
</feature>
<dbReference type="InterPro" id="IPR008271">
    <property type="entry name" value="Ser/Thr_kinase_AS"/>
</dbReference>
<evidence type="ECO:0000256" key="8">
    <source>
        <dbReference type="ARBA" id="ARBA00022777"/>
    </source>
</evidence>
<keyword evidence="7 13" id="KW-0547">Nucleotide-binding</keyword>
<feature type="binding site" evidence="13">
    <location>
        <position position="73"/>
    </location>
    <ligand>
        <name>ATP</name>
        <dbReference type="ChEBI" id="CHEBI:30616"/>
    </ligand>
</feature>
<dbReference type="GO" id="GO:0001558">
    <property type="term" value="P:regulation of cell growth"/>
    <property type="evidence" value="ECO:0007669"/>
    <property type="project" value="UniProtKB-ARBA"/>
</dbReference>
<dbReference type="InterPro" id="IPR017441">
    <property type="entry name" value="Protein_kinase_ATP_BS"/>
</dbReference>
<dbReference type="InterPro" id="IPR043024">
    <property type="entry name" value="KA1_sf_fungal"/>
</dbReference>
<dbReference type="PANTHER" id="PTHR24346:SF110">
    <property type="entry name" value="NON-SPECIFIC SERINE_THREONINE PROTEIN KINASE"/>
    <property type="match status" value="1"/>
</dbReference>
<feature type="compositionally biased region" description="Basic and acidic residues" evidence="15">
    <location>
        <begin position="956"/>
        <end position="981"/>
    </location>
</feature>
<keyword evidence="18" id="KW-1185">Reference proteome</keyword>
<dbReference type="GO" id="GO:0005940">
    <property type="term" value="C:septin ring"/>
    <property type="evidence" value="ECO:0007669"/>
    <property type="project" value="UniProtKB-ARBA"/>
</dbReference>
<sequence>MTASDLPKVDSVVESVTNATKRLSQISANTVNSKRKNQNHVGPWKLGRTLGRGSTGRVRLAKHAQTGQLAAVKIIPKSNIKTADGDGLPYGIEREIIIMKLISHPNIMGLFDVWENRGELYLVLEYIEGGELFDYLIKKGKLDEREAARYFRQIIDGVDYCHQFNICHRDLKPENLLLDKNRNIKIADFGMAALEISEKMLETSCGSPHYASPEIVAGRNYHGAPSDIWSCGIILFALLTGHLPFDDENIRKLLLKVQKGSFMMPKALSPEARDLIARMLRVNPVDRITIQGILRHPFMLKYPQRYLEQVAKPHFRLSSIQSVDQIDKEILKNLQILFHGAKPQFIVQKLLAPESNSEKVFYYLLMKYRNEHSTLVTSQEFQRAASSGSSVGSKLPRSVSVVKTTITDANGNTTTQVTREPASQRLTPSVSRHNITPSVSRHTTLEMPLGNITNTIQASHGALFRNHAAGKSPKRSARTPISASTSYKRNISFHHRQKSGSSIHSLKSGRSLRSIITNEERLPVSPVSQRSRKARGLSPARSHFPPLPRFPSNVLPSETPSPINPSDDYEGVDDEGIDDESIVDESYVVEHAQHIRLSTPTVLTNTHTATPDDFALMCQAIFSAHGEEDKENQSADTQKKIRQQTRLELENLQTIKESKERLRKEEEAELLRERELTRRRLEEDNRRLLQFHRPMWANDETEPIPERHEAKEVGYLRTKGETQEQKKVPPIQQRNISEPLAPSFSSSLDPRRTLSTQKKVSRDANSVLGKLGIQVAPASQNSLRIPPSPRVALPKSPQLNSLRFPPSVLSGSKTSSTRNLASYLQKDISVSQFNASNPEKVLVTKHVAPSRQLSARVMAKVVVSQTDDLVDDYADKASKTNLSSMSSKYIPNPRFSRFSFGNLLSEEYNETLESVQASTPKRAMEPRDIRRAHASMPEEDESLFDEAVQRSSAVEAPHEKREDVAQVEQSHDSEESQRYDHEQQYLDDTAQADTSEDYSQEFRISTYGVSYDEDTVYDDIKSEADVFEYPVVNSVSKINAYKKPRALSSASEQRHPSQKSPDVRGSLYAGNQECDIANSFLTVDVANQAFSPRDPALQEEVSLDDSIYDDNVEETAKGMERANTTVFSSNCDIGANGNMGVSTAKQLNYIILQDTGMEGHQTFDMLMDTPENDTSVKHDSRTSLASQELDEKKREPVRKSTEKSKRAPFHDYTAKPAEPLVKPPVQKDEGIKRKTSLFRKFNLNPSREAPKAPVASLMLTPPPAISAIRKSYNRDSVISNQTSVSGFSSKQPFMDNDQTPKQSWFSKLINNLTHAPNNGVPAGSKGNTVYSKMTQKAMSNCLRIALNVKEKQGTVANVKYSHDLKTIHGSIPARYARGRILKFRVEIFMVGGNASSATLFKVKGSSRVFKNLVENVKFILENEEEQVYSRR</sequence>
<dbReference type="InterPro" id="IPR011009">
    <property type="entry name" value="Kinase-like_dom_sf"/>
</dbReference>
<dbReference type="PROSITE" id="PS00107">
    <property type="entry name" value="PROTEIN_KINASE_ATP"/>
    <property type="match status" value="1"/>
</dbReference>
<comment type="subcellular location">
    <subcellularLocation>
        <location evidence="1">Bud neck</location>
    </subcellularLocation>
</comment>
<dbReference type="RefSeq" id="XP_018987142.1">
    <property type="nucleotide sequence ID" value="XM_019128026.1"/>
</dbReference>
<feature type="compositionally biased region" description="Polar residues" evidence="15">
    <location>
        <begin position="743"/>
        <end position="758"/>
    </location>
</feature>
<feature type="region of interest" description="Disordered" evidence="15">
    <location>
        <begin position="720"/>
        <end position="761"/>
    </location>
</feature>
<dbReference type="GO" id="GO:0035556">
    <property type="term" value="P:intracellular signal transduction"/>
    <property type="evidence" value="ECO:0007669"/>
    <property type="project" value="TreeGrafter"/>
</dbReference>
<gene>
    <name evidence="17" type="ORF">BABINDRAFT_160052</name>
</gene>
<feature type="region of interest" description="Disordered" evidence="15">
    <location>
        <begin position="524"/>
        <end position="567"/>
    </location>
</feature>
<feature type="coiled-coil region" evidence="14">
    <location>
        <begin position="642"/>
        <end position="687"/>
    </location>
</feature>
<evidence type="ECO:0000313" key="18">
    <source>
        <dbReference type="Proteomes" id="UP000094336"/>
    </source>
</evidence>
<evidence type="ECO:0000256" key="6">
    <source>
        <dbReference type="ARBA" id="ARBA00022679"/>
    </source>
</evidence>
<dbReference type="OrthoDB" id="504170at2759"/>
<keyword evidence="5" id="KW-0597">Phosphoprotein</keyword>
<reference evidence="18" key="1">
    <citation type="submission" date="2016-05" db="EMBL/GenBank/DDBJ databases">
        <title>Comparative genomics of biotechnologically important yeasts.</title>
        <authorList>
            <consortium name="DOE Joint Genome Institute"/>
            <person name="Riley R."/>
            <person name="Haridas S."/>
            <person name="Wolfe K.H."/>
            <person name="Lopes M.R."/>
            <person name="Hittinger C.T."/>
            <person name="Goker M."/>
            <person name="Salamov A."/>
            <person name="Wisecaver J."/>
            <person name="Long T.M."/>
            <person name="Aerts A.L."/>
            <person name="Barry K."/>
            <person name="Choi C."/>
            <person name="Clum A."/>
            <person name="Coughlan A.Y."/>
            <person name="Deshpande S."/>
            <person name="Douglass A.P."/>
            <person name="Hanson S.J."/>
            <person name="Klenk H.-P."/>
            <person name="Labutti K."/>
            <person name="Lapidus A."/>
            <person name="Lindquist E."/>
            <person name="Lipzen A."/>
            <person name="Meier-Kolthoff J.P."/>
            <person name="Ohm R.A."/>
            <person name="Otillar R.P."/>
            <person name="Pangilinan J."/>
            <person name="Peng Y."/>
            <person name="Rokas A."/>
            <person name="Rosa C.A."/>
            <person name="Scheuner C."/>
            <person name="Sibirny A.A."/>
            <person name="Slot J.C."/>
            <person name="Stielow J.B."/>
            <person name="Sun H."/>
            <person name="Kurtzman C.P."/>
            <person name="Blackwell M."/>
            <person name="Grigoriev I.V."/>
            <person name="Jeffries T.W."/>
        </authorList>
    </citation>
    <scope>NUCLEOTIDE SEQUENCE [LARGE SCALE GENOMIC DNA]</scope>
    <source>
        <strain evidence="18">NRRL Y-12698</strain>
    </source>
</reference>
<dbReference type="InterPro" id="IPR000719">
    <property type="entry name" value="Prot_kinase_dom"/>
</dbReference>
<feature type="region of interest" description="Disordered" evidence="15">
    <location>
        <begin position="467"/>
        <end position="508"/>
    </location>
</feature>